<evidence type="ECO:0000313" key="2">
    <source>
        <dbReference type="Proteomes" id="UP001230188"/>
    </source>
</evidence>
<name>A0AAD7U9F4_9STRA</name>
<dbReference type="AlphaFoldDB" id="A0AAD7U9F4"/>
<dbReference type="Proteomes" id="UP001230188">
    <property type="component" value="Unassembled WGS sequence"/>
</dbReference>
<comment type="caution">
    <text evidence="1">The sequence shown here is derived from an EMBL/GenBank/DDBJ whole genome shotgun (WGS) entry which is preliminary data.</text>
</comment>
<sequence>MASPFFCCAGKQAILAINALPQRSASLRHKPSVEPSLPLFLDNNEIECDWRPGDQVQCFDGFKVKRVTVEPYLLASGAAARGPLEVIKLMQRNAKRQDLLYFCLMAIAKFEFHENEDGRCTREAKACILQTLKIFGKHAGVPAIAAAALAALVQLAQNYAGRDVISKEEWCRLVVAALNNLTFEFQEVILRHADGNEKVQVRTATRQYVSSP</sequence>
<proteinExistence type="predicted"/>
<evidence type="ECO:0000313" key="1">
    <source>
        <dbReference type="EMBL" id="KAJ8600711.1"/>
    </source>
</evidence>
<dbReference type="EMBL" id="JAQMWT010000480">
    <property type="protein sequence ID" value="KAJ8600711.1"/>
    <property type="molecule type" value="Genomic_DNA"/>
</dbReference>
<reference evidence="1" key="1">
    <citation type="submission" date="2023-01" db="EMBL/GenBank/DDBJ databases">
        <title>Metagenome sequencing of chrysophaentin producing Chrysophaeum taylorii.</title>
        <authorList>
            <person name="Davison J."/>
            <person name="Bewley C."/>
        </authorList>
    </citation>
    <scope>NUCLEOTIDE SEQUENCE</scope>
    <source>
        <strain evidence="1">NIES-1699</strain>
    </source>
</reference>
<protein>
    <submittedName>
        <fullName evidence="1">Uncharacterized protein</fullName>
    </submittedName>
</protein>
<keyword evidence="2" id="KW-1185">Reference proteome</keyword>
<gene>
    <name evidence="1" type="ORF">CTAYLR_003921</name>
</gene>
<accession>A0AAD7U9F4</accession>
<organism evidence="1 2">
    <name type="scientific">Chrysophaeum taylorii</name>
    <dbReference type="NCBI Taxonomy" id="2483200"/>
    <lineage>
        <taxon>Eukaryota</taxon>
        <taxon>Sar</taxon>
        <taxon>Stramenopiles</taxon>
        <taxon>Ochrophyta</taxon>
        <taxon>Pelagophyceae</taxon>
        <taxon>Pelagomonadales</taxon>
        <taxon>Pelagomonadaceae</taxon>
        <taxon>Chrysophaeum</taxon>
    </lineage>
</organism>